<sequence>MRTPEQAQLLRWVEKHYDTDEIERAELITHNAMRLILRSGEDYILICRQSGRIERLSAEELWPAAV</sequence>
<dbReference type="Proteomes" id="UP000806211">
    <property type="component" value="Unassembled WGS sequence"/>
</dbReference>
<keyword evidence="2" id="KW-1185">Reference proteome</keyword>
<accession>A0ABR9RC32</accession>
<dbReference type="RefSeq" id="WP_193537991.1">
    <property type="nucleotide sequence ID" value="NZ_JADCKF010000008.1"/>
</dbReference>
<evidence type="ECO:0000313" key="2">
    <source>
        <dbReference type="Proteomes" id="UP000806211"/>
    </source>
</evidence>
<reference evidence="1 2" key="1">
    <citation type="submission" date="2020-10" db="EMBL/GenBank/DDBJ databases">
        <title>ChiBAC.</title>
        <authorList>
            <person name="Zenner C."/>
            <person name="Hitch T.C.A."/>
            <person name="Clavel T."/>
        </authorList>
    </citation>
    <scope>NUCLEOTIDE SEQUENCE [LARGE SCALE GENOMIC DNA]</scope>
    <source>
        <strain evidence="1 2">DSM 107456</strain>
    </source>
</reference>
<comment type="caution">
    <text evidence="1">The sequence shown here is derived from an EMBL/GenBank/DDBJ whole genome shotgun (WGS) entry which is preliminary data.</text>
</comment>
<proteinExistence type="predicted"/>
<evidence type="ECO:0000313" key="1">
    <source>
        <dbReference type="EMBL" id="MBE5056253.1"/>
    </source>
</evidence>
<dbReference type="EMBL" id="JADCKF010000008">
    <property type="protein sequence ID" value="MBE5056253.1"/>
    <property type="molecule type" value="Genomic_DNA"/>
</dbReference>
<protein>
    <submittedName>
        <fullName evidence="1">Uncharacterized protein</fullName>
    </submittedName>
</protein>
<gene>
    <name evidence="1" type="ORF">INF37_09610</name>
</gene>
<organism evidence="1 2">
    <name type="scientific">Pseudoflavonifractor gallinarum</name>
    <dbReference type="NCBI Taxonomy" id="2779352"/>
    <lineage>
        <taxon>Bacteria</taxon>
        <taxon>Bacillati</taxon>
        <taxon>Bacillota</taxon>
        <taxon>Clostridia</taxon>
        <taxon>Eubacteriales</taxon>
        <taxon>Oscillospiraceae</taxon>
        <taxon>Pseudoflavonifractor</taxon>
    </lineage>
</organism>
<name>A0ABR9RC32_9FIRM</name>